<comment type="caution">
    <text evidence="1">The sequence shown here is derived from an EMBL/GenBank/DDBJ whole genome shotgun (WGS) entry which is preliminary data.</text>
</comment>
<dbReference type="EMBL" id="JBHMEW010000060">
    <property type="protein sequence ID" value="MFB9212412.1"/>
    <property type="molecule type" value="Genomic_DNA"/>
</dbReference>
<organism evidence="1 2">
    <name type="scientific">Echinicola jeungdonensis</name>
    <dbReference type="NCBI Taxonomy" id="709343"/>
    <lineage>
        <taxon>Bacteria</taxon>
        <taxon>Pseudomonadati</taxon>
        <taxon>Bacteroidota</taxon>
        <taxon>Cytophagia</taxon>
        <taxon>Cytophagales</taxon>
        <taxon>Cyclobacteriaceae</taxon>
        <taxon>Echinicola</taxon>
    </lineage>
</organism>
<accession>A0ABV5J6I9</accession>
<gene>
    <name evidence="1" type="ORF">ACFFUR_11400</name>
</gene>
<dbReference type="RefSeq" id="WP_290248223.1">
    <property type="nucleotide sequence ID" value="NZ_JAUFQT010000001.1"/>
</dbReference>
<protein>
    <submittedName>
        <fullName evidence="1">Uncharacterized protein</fullName>
    </submittedName>
</protein>
<sequence>MIFRLAGFGGKKFKKWVAKGTGMSDGYAAKRLLMMLIKKEFGCAWGGLNFSQKVQSGGVFWSLFLPEEKK</sequence>
<name>A0ABV5J6I9_9BACT</name>
<reference evidence="1 2" key="1">
    <citation type="submission" date="2024-09" db="EMBL/GenBank/DDBJ databases">
        <authorList>
            <person name="Sun Q."/>
            <person name="Mori K."/>
        </authorList>
    </citation>
    <scope>NUCLEOTIDE SEQUENCE [LARGE SCALE GENOMIC DNA]</scope>
    <source>
        <strain evidence="1 2">CECT 7682</strain>
    </source>
</reference>
<dbReference type="Proteomes" id="UP001589654">
    <property type="component" value="Unassembled WGS sequence"/>
</dbReference>
<proteinExistence type="predicted"/>
<evidence type="ECO:0000313" key="1">
    <source>
        <dbReference type="EMBL" id="MFB9212412.1"/>
    </source>
</evidence>
<keyword evidence="2" id="KW-1185">Reference proteome</keyword>
<evidence type="ECO:0000313" key="2">
    <source>
        <dbReference type="Proteomes" id="UP001589654"/>
    </source>
</evidence>